<dbReference type="SUPFAM" id="SSF49482">
    <property type="entry name" value="Aromatic compound dioxygenase"/>
    <property type="match status" value="1"/>
</dbReference>
<evidence type="ECO:0000313" key="2">
    <source>
        <dbReference type="EMBL" id="CAF1567129.1"/>
    </source>
</evidence>
<feature type="non-terminal residue" evidence="2">
    <location>
        <position position="241"/>
    </location>
</feature>
<dbReference type="GO" id="GO:0008199">
    <property type="term" value="F:ferric iron binding"/>
    <property type="evidence" value="ECO:0007669"/>
    <property type="project" value="InterPro"/>
</dbReference>
<dbReference type="Proteomes" id="UP000681722">
    <property type="component" value="Unassembled WGS sequence"/>
</dbReference>
<dbReference type="AlphaFoldDB" id="A0A815Y6W2"/>
<dbReference type="InterPro" id="IPR015889">
    <property type="entry name" value="Intradiol_dOase_core"/>
</dbReference>
<gene>
    <name evidence="2" type="ORF">GPM918_LOCUS40151</name>
    <name evidence="3" type="ORF">SRO942_LOCUS41078</name>
</gene>
<name>A0A815Y6W2_9BILA</name>
<dbReference type="EMBL" id="CAJOBC010095006">
    <property type="protein sequence ID" value="CAF4429559.1"/>
    <property type="molecule type" value="Genomic_DNA"/>
</dbReference>
<protein>
    <recommendedName>
        <fullName evidence="1">Intradiol ring-cleavage dioxygenases domain-containing protein</fullName>
    </recommendedName>
</protein>
<accession>A0A815Y6W2</accession>
<proteinExistence type="predicted"/>
<dbReference type="CDD" id="cd03457">
    <property type="entry name" value="intradiol_dioxygenase_like"/>
    <property type="match status" value="1"/>
</dbReference>
<dbReference type="GO" id="GO:0016702">
    <property type="term" value="F:oxidoreductase activity, acting on single donors with incorporation of molecular oxygen, incorporation of two atoms of oxygen"/>
    <property type="evidence" value="ECO:0007669"/>
    <property type="project" value="InterPro"/>
</dbReference>
<evidence type="ECO:0000313" key="3">
    <source>
        <dbReference type="EMBL" id="CAF4429559.1"/>
    </source>
</evidence>
<keyword evidence="4" id="KW-1185">Reference proteome</keyword>
<dbReference type="Pfam" id="PF00775">
    <property type="entry name" value="Dioxygenase_C"/>
    <property type="match status" value="1"/>
</dbReference>
<dbReference type="Proteomes" id="UP000663829">
    <property type="component" value="Unassembled WGS sequence"/>
</dbReference>
<feature type="domain" description="Intradiol ring-cleavage dioxygenases" evidence="1">
    <location>
        <begin position="28"/>
        <end position="120"/>
    </location>
</feature>
<organism evidence="2 4">
    <name type="scientific">Didymodactylos carnosus</name>
    <dbReference type="NCBI Taxonomy" id="1234261"/>
    <lineage>
        <taxon>Eukaryota</taxon>
        <taxon>Metazoa</taxon>
        <taxon>Spiralia</taxon>
        <taxon>Gnathifera</taxon>
        <taxon>Rotifera</taxon>
        <taxon>Eurotatoria</taxon>
        <taxon>Bdelloidea</taxon>
        <taxon>Philodinida</taxon>
        <taxon>Philodinidae</taxon>
        <taxon>Didymodactylos</taxon>
    </lineage>
</organism>
<dbReference type="PANTHER" id="PTHR34315">
    <property type="match status" value="1"/>
</dbReference>
<comment type="caution">
    <text evidence="2">The sequence shown here is derived from an EMBL/GenBank/DDBJ whole genome shotgun (WGS) entry which is preliminary data.</text>
</comment>
<evidence type="ECO:0000313" key="4">
    <source>
        <dbReference type="Proteomes" id="UP000663829"/>
    </source>
</evidence>
<dbReference type="InterPro" id="IPR000627">
    <property type="entry name" value="Intradiol_dOase_C"/>
</dbReference>
<sequence>EKCRKAVGHLGCTLTRESTQGPYYWNSTVRQDITEGKPGIPFRLTIRVLDTNTCEPLQNALVDIWQCDAVGLYSHFIALSQGIIEGRVDNETFLRGLSLTNADGVAQFETIYPGWYRGRATHIHVKVHSSSKENIIMVSNSSGVYSGGHVSHTGQLYFNDRFTDRVARERPYSTHKIARTRNVEDEIYMIDNDAKTQLDVKFFRANDFRRGLTATVTLGVDPTAETKEYGQQYDDSDGGEE</sequence>
<dbReference type="EMBL" id="CAJNOQ010029198">
    <property type="protein sequence ID" value="CAF1567129.1"/>
    <property type="molecule type" value="Genomic_DNA"/>
</dbReference>
<dbReference type="PANTHER" id="PTHR34315:SF1">
    <property type="entry name" value="INTRADIOL RING-CLEAVAGE DIOXYGENASES DOMAIN-CONTAINING PROTEIN-RELATED"/>
    <property type="match status" value="1"/>
</dbReference>
<dbReference type="Gene3D" id="2.60.130.10">
    <property type="entry name" value="Aromatic compound dioxygenase"/>
    <property type="match status" value="1"/>
</dbReference>
<dbReference type="OrthoDB" id="10021862at2759"/>
<reference evidence="2" key="1">
    <citation type="submission" date="2021-02" db="EMBL/GenBank/DDBJ databases">
        <authorList>
            <person name="Nowell W R."/>
        </authorList>
    </citation>
    <scope>NUCLEOTIDE SEQUENCE</scope>
</reference>
<evidence type="ECO:0000259" key="1">
    <source>
        <dbReference type="Pfam" id="PF00775"/>
    </source>
</evidence>